<evidence type="ECO:0000313" key="5">
    <source>
        <dbReference type="EMBL" id="GAI31671.1"/>
    </source>
</evidence>
<dbReference type="GO" id="GO:0006596">
    <property type="term" value="P:polyamine biosynthetic process"/>
    <property type="evidence" value="ECO:0007669"/>
    <property type="project" value="UniProtKB-KW"/>
</dbReference>
<dbReference type="NCBIfam" id="NF037959">
    <property type="entry name" value="MFS_SpdSyn"/>
    <property type="match status" value="1"/>
</dbReference>
<evidence type="ECO:0000256" key="2">
    <source>
        <dbReference type="ARBA" id="ARBA00022679"/>
    </source>
</evidence>
<dbReference type="SUPFAM" id="SSF53335">
    <property type="entry name" value="S-adenosyl-L-methionine-dependent methyltransferases"/>
    <property type="match status" value="1"/>
</dbReference>
<proteinExistence type="inferred from homology"/>
<dbReference type="Pfam" id="PF01564">
    <property type="entry name" value="Spermine_synth"/>
    <property type="match status" value="1"/>
</dbReference>
<sequence>MSQIVVQTNPKSILLMGMGAGAVLSILPKDAKIDAVEIDPRIVEVAKNYDLIPDRDYKIFYDDARRFVRKEDKKYDLVIMDLAQGYSPPFYMLTEESFQDIKKLIKEGGVFYINFSVTPTNDDDPFLVSVVKTLNQVFDKVEVVSARPDKITNFNILVSPKYKIEWDKFYSLTEFNLSKAAIITDNYNPLEGYYLPYLLDARSGEKTLGIEIYLTN</sequence>
<dbReference type="InterPro" id="IPR030374">
    <property type="entry name" value="PABS"/>
</dbReference>
<dbReference type="CDD" id="cd02440">
    <property type="entry name" value="AdoMet_MTases"/>
    <property type="match status" value="1"/>
</dbReference>
<evidence type="ECO:0000256" key="1">
    <source>
        <dbReference type="ARBA" id="ARBA00007867"/>
    </source>
</evidence>
<dbReference type="PROSITE" id="PS51006">
    <property type="entry name" value="PABS_2"/>
    <property type="match status" value="1"/>
</dbReference>
<dbReference type="EMBL" id="BARV01015569">
    <property type="protein sequence ID" value="GAI31671.1"/>
    <property type="molecule type" value="Genomic_DNA"/>
</dbReference>
<dbReference type="PANTHER" id="PTHR43317">
    <property type="entry name" value="THERMOSPERMINE SYNTHASE ACAULIS5"/>
    <property type="match status" value="1"/>
</dbReference>
<dbReference type="Gene3D" id="3.40.50.150">
    <property type="entry name" value="Vaccinia Virus protein VP39"/>
    <property type="match status" value="1"/>
</dbReference>
<protein>
    <recommendedName>
        <fullName evidence="4">PABS domain-containing protein</fullName>
    </recommendedName>
</protein>
<keyword evidence="3" id="KW-0620">Polyamine biosynthesis</keyword>
<accession>X1NN76</accession>
<organism evidence="5">
    <name type="scientific">marine sediment metagenome</name>
    <dbReference type="NCBI Taxonomy" id="412755"/>
    <lineage>
        <taxon>unclassified sequences</taxon>
        <taxon>metagenomes</taxon>
        <taxon>ecological metagenomes</taxon>
    </lineage>
</organism>
<keyword evidence="2" id="KW-0808">Transferase</keyword>
<comment type="caution">
    <text evidence="5">The sequence shown here is derived from an EMBL/GenBank/DDBJ whole genome shotgun (WGS) entry which is preliminary data.</text>
</comment>
<name>X1NN76_9ZZZZ</name>
<evidence type="ECO:0000259" key="4">
    <source>
        <dbReference type="PROSITE" id="PS51006"/>
    </source>
</evidence>
<comment type="similarity">
    <text evidence="1">Belongs to the spermidine/spermine synthase family.</text>
</comment>
<dbReference type="InterPro" id="IPR029063">
    <property type="entry name" value="SAM-dependent_MTases_sf"/>
</dbReference>
<dbReference type="PANTHER" id="PTHR43317:SF1">
    <property type="entry name" value="THERMOSPERMINE SYNTHASE ACAULIS5"/>
    <property type="match status" value="1"/>
</dbReference>
<evidence type="ECO:0000256" key="3">
    <source>
        <dbReference type="ARBA" id="ARBA00023115"/>
    </source>
</evidence>
<dbReference type="GO" id="GO:0010487">
    <property type="term" value="F:thermospermine synthase activity"/>
    <property type="evidence" value="ECO:0007669"/>
    <property type="project" value="TreeGrafter"/>
</dbReference>
<feature type="domain" description="PABS" evidence="4">
    <location>
        <begin position="1"/>
        <end position="167"/>
    </location>
</feature>
<reference evidence="5" key="1">
    <citation type="journal article" date="2014" name="Front. Microbiol.">
        <title>High frequency of phylogenetically diverse reductive dehalogenase-homologous genes in deep subseafloor sedimentary metagenomes.</title>
        <authorList>
            <person name="Kawai M."/>
            <person name="Futagami T."/>
            <person name="Toyoda A."/>
            <person name="Takaki Y."/>
            <person name="Nishi S."/>
            <person name="Hori S."/>
            <person name="Arai W."/>
            <person name="Tsubouchi T."/>
            <person name="Morono Y."/>
            <person name="Uchiyama I."/>
            <person name="Ito T."/>
            <person name="Fujiyama A."/>
            <person name="Inagaki F."/>
            <person name="Takami H."/>
        </authorList>
    </citation>
    <scope>NUCLEOTIDE SEQUENCE</scope>
    <source>
        <strain evidence="5">Expedition CK06-06</strain>
    </source>
</reference>
<dbReference type="AlphaFoldDB" id="X1NN76"/>
<gene>
    <name evidence="5" type="ORF">S06H3_26890</name>
</gene>